<reference evidence="2 3" key="1">
    <citation type="submission" date="2016-04" db="EMBL/GenBank/DDBJ databases">
        <title>A degradative enzymes factory behind the ericoid mycorrhizal symbiosis.</title>
        <authorList>
            <consortium name="DOE Joint Genome Institute"/>
            <person name="Martino E."/>
            <person name="Morin E."/>
            <person name="Grelet G."/>
            <person name="Kuo A."/>
            <person name="Kohler A."/>
            <person name="Daghino S."/>
            <person name="Barry K."/>
            <person name="Choi C."/>
            <person name="Cichocki N."/>
            <person name="Clum A."/>
            <person name="Copeland A."/>
            <person name="Hainaut M."/>
            <person name="Haridas S."/>
            <person name="Labutti K."/>
            <person name="Lindquist E."/>
            <person name="Lipzen A."/>
            <person name="Khouja H.-R."/>
            <person name="Murat C."/>
            <person name="Ohm R."/>
            <person name="Olson A."/>
            <person name="Spatafora J."/>
            <person name="Veneault-Fourrey C."/>
            <person name="Henrissat B."/>
            <person name="Grigoriev I."/>
            <person name="Martin F."/>
            <person name="Perotto S."/>
        </authorList>
    </citation>
    <scope>NUCLEOTIDE SEQUENCE [LARGE SCALE GENOMIC DNA]</scope>
    <source>
        <strain evidence="2 3">F</strain>
    </source>
</reference>
<dbReference type="Proteomes" id="UP000235786">
    <property type="component" value="Unassembled WGS sequence"/>
</dbReference>
<feature type="non-terminal residue" evidence="2">
    <location>
        <position position="188"/>
    </location>
</feature>
<dbReference type="AlphaFoldDB" id="A0A2J6RSP5"/>
<proteinExistence type="predicted"/>
<feature type="region of interest" description="Disordered" evidence="1">
    <location>
        <begin position="34"/>
        <end position="60"/>
    </location>
</feature>
<dbReference type="EMBL" id="KZ613944">
    <property type="protein sequence ID" value="PMD41546.1"/>
    <property type="molecule type" value="Genomic_DNA"/>
</dbReference>
<organism evidence="2 3">
    <name type="scientific">Hyaloscypha variabilis (strain UAMH 11265 / GT02V1 / F)</name>
    <name type="common">Meliniomyces variabilis</name>
    <dbReference type="NCBI Taxonomy" id="1149755"/>
    <lineage>
        <taxon>Eukaryota</taxon>
        <taxon>Fungi</taxon>
        <taxon>Dikarya</taxon>
        <taxon>Ascomycota</taxon>
        <taxon>Pezizomycotina</taxon>
        <taxon>Leotiomycetes</taxon>
        <taxon>Helotiales</taxon>
        <taxon>Hyaloscyphaceae</taxon>
        <taxon>Hyaloscypha</taxon>
        <taxon>Hyaloscypha variabilis</taxon>
    </lineage>
</organism>
<protein>
    <submittedName>
        <fullName evidence="2">Uncharacterized protein</fullName>
    </submittedName>
</protein>
<sequence>MSRGLFGTPLPRPLRKLILSSFIDPLDEEIGSWNPEYQVSPPSPPPGILNMPYNETGEEDLPDALDPRYDSDWEERLFDPVPGAGIYLGELRDPDMTLKYQNVVYASLGIDGEVEVKAKPYNRTGKKVPLKVEGEVSFNDIEFRACFGGRWVNGGDMEDVKRCAKGRLDRKRELDLKREKRFEEDVKK</sequence>
<name>A0A2J6RSP5_HYAVF</name>
<evidence type="ECO:0000256" key="1">
    <source>
        <dbReference type="SAM" id="MobiDB-lite"/>
    </source>
</evidence>
<dbReference type="OrthoDB" id="3540818at2759"/>
<keyword evidence="3" id="KW-1185">Reference proteome</keyword>
<evidence type="ECO:0000313" key="2">
    <source>
        <dbReference type="EMBL" id="PMD41546.1"/>
    </source>
</evidence>
<evidence type="ECO:0000313" key="3">
    <source>
        <dbReference type="Proteomes" id="UP000235786"/>
    </source>
</evidence>
<gene>
    <name evidence="2" type="ORF">L207DRAFT_511405</name>
</gene>
<accession>A0A2J6RSP5</accession>